<dbReference type="STRING" id="1586267.GCA_001418685_01976"/>
<name>A0A0X3APQ1_9FLAO</name>
<dbReference type="AlphaFoldDB" id="A0A0X3APQ1"/>
<dbReference type="OrthoDB" id="1453794at2"/>
<evidence type="ECO:0000313" key="1">
    <source>
        <dbReference type="EMBL" id="CVK17109.1"/>
    </source>
</evidence>
<proteinExistence type="predicted"/>
<gene>
    <name evidence="1" type="ORF">Ga0061079_11611</name>
</gene>
<dbReference type="EMBL" id="FCOR01000016">
    <property type="protein sequence ID" value="CVK17109.1"/>
    <property type="molecule type" value="Genomic_DNA"/>
</dbReference>
<protein>
    <submittedName>
        <fullName evidence="1">Uncharacterized protein</fullName>
    </submittedName>
</protein>
<dbReference type="Proteomes" id="UP000182761">
    <property type="component" value="Unassembled WGS sequence"/>
</dbReference>
<evidence type="ECO:0000313" key="2">
    <source>
        <dbReference type="Proteomes" id="UP000182761"/>
    </source>
</evidence>
<dbReference type="RefSeq" id="WP_055426280.1">
    <property type="nucleotide sequence ID" value="NZ_FCOR01000016.1"/>
</dbReference>
<keyword evidence="2" id="KW-1185">Reference proteome</keyword>
<sequence length="72" mass="8474">MDILDKYYLLRDYSGSPDDEYAQFIITLFMQLGEQLLPLLKESEKLKKRIRIKDSIPVEFLDEFSLDSLTLA</sequence>
<organism evidence="1 2">
    <name type="scientific">Apibacter mensalis</name>
    <dbReference type="NCBI Taxonomy" id="1586267"/>
    <lineage>
        <taxon>Bacteria</taxon>
        <taxon>Pseudomonadati</taxon>
        <taxon>Bacteroidota</taxon>
        <taxon>Flavobacteriia</taxon>
        <taxon>Flavobacteriales</taxon>
        <taxon>Weeksellaceae</taxon>
        <taxon>Apibacter</taxon>
    </lineage>
</organism>
<accession>A0A0X3APQ1</accession>
<reference evidence="1 2" key="1">
    <citation type="submission" date="2016-01" db="EMBL/GenBank/DDBJ databases">
        <authorList>
            <person name="McClelland M."/>
            <person name="Jain A."/>
            <person name="Saraogi P."/>
            <person name="Mendelson R."/>
            <person name="Westerman R."/>
            <person name="SanMiguel P."/>
            <person name="Csonka L."/>
        </authorList>
    </citation>
    <scope>NUCLEOTIDE SEQUENCE [LARGE SCALE GENOMIC DNA]</scope>
    <source>
        <strain evidence="1 2">R-53146</strain>
    </source>
</reference>